<dbReference type="PIRSF" id="PIRSF035170">
    <property type="entry name" value="HD_phosphohydro"/>
    <property type="match status" value="1"/>
</dbReference>
<evidence type="ECO:0000313" key="2">
    <source>
        <dbReference type="Proteomes" id="UP001107961"/>
    </source>
</evidence>
<dbReference type="RefSeq" id="WP_080530264.1">
    <property type="nucleotide sequence ID" value="NZ_CP012331.1"/>
</dbReference>
<keyword evidence="2" id="KW-1185">Reference proteome</keyword>
<dbReference type="PANTHER" id="PTHR21174">
    <property type="match status" value="1"/>
</dbReference>
<dbReference type="EMBL" id="JAJVKT010000009">
    <property type="protein sequence ID" value="MCE7508841.1"/>
    <property type="molecule type" value="Genomic_DNA"/>
</dbReference>
<dbReference type="PANTHER" id="PTHR21174:SF0">
    <property type="entry name" value="HD PHOSPHOHYDROLASE FAMILY PROTEIN-RELATED"/>
    <property type="match status" value="1"/>
</dbReference>
<dbReference type="KEGG" id="axe:P40_01610"/>
<comment type="caution">
    <text evidence="1">The sequence shown here is derived from an EMBL/GenBank/DDBJ whole genome shotgun (WGS) entry which is preliminary data.</text>
</comment>
<dbReference type="AlphaFoldDB" id="A0A9Q3W3Z0"/>
<keyword evidence="1" id="KW-0675">Receptor</keyword>
<organism evidence="1 2">
    <name type="scientific">Alloalcanivorax xenomutans</name>
    <dbReference type="NCBI Taxonomy" id="1094342"/>
    <lineage>
        <taxon>Bacteria</taxon>
        <taxon>Pseudomonadati</taxon>
        <taxon>Pseudomonadota</taxon>
        <taxon>Gammaproteobacteria</taxon>
        <taxon>Oceanospirillales</taxon>
        <taxon>Alcanivoracaceae</taxon>
        <taxon>Alloalcanivorax</taxon>
    </lineage>
</organism>
<dbReference type="Proteomes" id="UP001107961">
    <property type="component" value="Unassembled WGS sequence"/>
</dbReference>
<name>A0A9Q3W3Z0_9GAMM</name>
<protein>
    <submittedName>
        <fullName evidence="1">N-methyl-D-aspartate receptor NMDAR2C subunit</fullName>
    </submittedName>
</protein>
<dbReference type="InterPro" id="IPR009218">
    <property type="entry name" value="HD_phosphohydro"/>
</dbReference>
<sequence length="210" mass="24282">MLDESEMNPERWARLMTLWDFGDNTETYRSLMSSYSGKGRYYHSQEHVSACLRHLDRCVSEIQSPREVELALWFHDAIYEPLSGKNEKKSADWAQSFVLENGASRDIADRVHRLIMVTEHNAPAKTSDESLLVDIDLAVLGAEPATYQVFEEGVRSEYKMVPWPLYKKKRVEVLKGFLDRPRIFKNEPFLTEREQQARKNLAAAISKLDG</sequence>
<gene>
    <name evidence="1" type="ORF">LZG35_09355</name>
</gene>
<evidence type="ECO:0000313" key="1">
    <source>
        <dbReference type="EMBL" id="MCE7508841.1"/>
    </source>
</evidence>
<accession>A0A9Q3W3Z0</accession>
<reference evidence="1" key="1">
    <citation type="submission" date="2022-01" db="EMBL/GenBank/DDBJ databases">
        <authorList>
            <person name="Karlyshev A.V."/>
            <person name="Jaspars M."/>
        </authorList>
    </citation>
    <scope>NUCLEOTIDE SEQUENCE</scope>
    <source>
        <strain evidence="1">AGSA3-2</strain>
    </source>
</reference>
<dbReference type="SUPFAM" id="SSF109604">
    <property type="entry name" value="HD-domain/PDEase-like"/>
    <property type="match status" value="1"/>
</dbReference>
<proteinExistence type="predicted"/>
<dbReference type="Gene3D" id="1.10.472.50">
    <property type="entry name" value="HD-domain/PDEase-like"/>
    <property type="match status" value="1"/>
</dbReference>